<dbReference type="EMBL" id="CM029037">
    <property type="protein sequence ID" value="KAG2658317.1"/>
    <property type="molecule type" value="Genomic_DNA"/>
</dbReference>
<feature type="domain" description="Ubiquitin-like protease family profile" evidence="5">
    <location>
        <begin position="567"/>
        <end position="756"/>
    </location>
</feature>
<comment type="similarity">
    <text evidence="1">Belongs to the peptidase C48 family.</text>
</comment>
<sequence length="802" mass="91442">MDHVKIRFSSMRFQKVIDSLSEDQKGFVVKHGLQNLMGVRKFSIPIPLLEWVMGQVITDSSEFKHRGKSFKLTTYFVEQIIGIPSGDIPIILGNCAKKKSNTSVQSNSALLPGSKVSIRDAVAKLCAEHDENSFIRLFMLVSLSTIICPTTQNFINTNYLPYLMDISEIKKYDWYNHVLSYLLSEVKKYQGFISSKDDGQIYVGSCLPLIAIAYMDFLDFSSDYANHHNISYKVPRFCNVSSADFSFVATVDRNLKNPGRPSFGVLPFRNLSATPYFKLQPKAPVDSGPSFQVTPSIQELINKHCDSLKTDVSDVIVRQGPKAYSDFSTQVYPVFLNRLSLLSTEIFSFKESGQYVHHDNTSGNLNLNSTLEGFHLFHKEKPQIHDWPDPVFSDSDTSIQSPISIVEEQQEFSATAHDAETSTEPPDKNSNACSDFIDLITPAKACATEHEDTNFIEPLEKICPADVSQARTPTDPVPMTLNSDHLTHEIEIENNVGPKWKTRMGSSTIDKKKRKKRAAIPFDDDNLDIKIKLTNEMEQSYIKYVRLDHISVNDDEPSPTFISIFGFNCSYKNFCLSLQPRGQVLDDLMAVYVQFFNQDHKQNSESRFQRNKVAFTPYLVGKLMMDHKTYIPESNESELTRINEEMDIANADMLLFPMNFNGHWIMICINYLDKKIQFIDPATRVFSAETALPENTMKYVTDNLVQNFQRTCKVAQIFDRDLQQYSFTVPQCPKHSASAFQKFDSGIFTMMFMEYWNGSLFKTMGHAEADNFRKYVAFKMMNSAFNEKALNQDQTLSTEEKE</sequence>
<evidence type="ECO:0000256" key="1">
    <source>
        <dbReference type="ARBA" id="ARBA00005234"/>
    </source>
</evidence>
<keyword evidence="2" id="KW-0645">Protease</keyword>
<organism evidence="6 7">
    <name type="scientific">Panicum virgatum</name>
    <name type="common">Blackwell switchgrass</name>
    <dbReference type="NCBI Taxonomy" id="38727"/>
    <lineage>
        <taxon>Eukaryota</taxon>
        <taxon>Viridiplantae</taxon>
        <taxon>Streptophyta</taxon>
        <taxon>Embryophyta</taxon>
        <taxon>Tracheophyta</taxon>
        <taxon>Spermatophyta</taxon>
        <taxon>Magnoliopsida</taxon>
        <taxon>Liliopsida</taxon>
        <taxon>Poales</taxon>
        <taxon>Poaceae</taxon>
        <taxon>PACMAD clade</taxon>
        <taxon>Panicoideae</taxon>
        <taxon>Panicodae</taxon>
        <taxon>Paniceae</taxon>
        <taxon>Panicinae</taxon>
        <taxon>Panicum</taxon>
        <taxon>Panicum sect. Hiantes</taxon>
    </lineage>
</organism>
<keyword evidence="3" id="KW-0378">Hydrolase</keyword>
<evidence type="ECO:0000256" key="4">
    <source>
        <dbReference type="SAM" id="MobiDB-lite"/>
    </source>
</evidence>
<dbReference type="AlphaFoldDB" id="A0A8T0XGB3"/>
<feature type="region of interest" description="Disordered" evidence="4">
    <location>
        <begin position="412"/>
        <end position="431"/>
    </location>
</feature>
<evidence type="ECO:0000256" key="2">
    <source>
        <dbReference type="ARBA" id="ARBA00022670"/>
    </source>
</evidence>
<name>A0A8T0XGB3_PANVG</name>
<dbReference type="Gene3D" id="3.40.395.10">
    <property type="entry name" value="Adenoviral Proteinase, Chain A"/>
    <property type="match status" value="1"/>
</dbReference>
<gene>
    <name evidence="6" type="ORF">PVAP13_1KG247600</name>
</gene>
<keyword evidence="7" id="KW-1185">Reference proteome</keyword>
<dbReference type="PROSITE" id="PS50600">
    <property type="entry name" value="ULP_PROTEASE"/>
    <property type="match status" value="1"/>
</dbReference>
<protein>
    <recommendedName>
        <fullName evidence="5">Ubiquitin-like protease family profile domain-containing protein</fullName>
    </recommendedName>
</protein>
<accession>A0A8T0XGB3</accession>
<evidence type="ECO:0000259" key="5">
    <source>
        <dbReference type="PROSITE" id="PS50600"/>
    </source>
</evidence>
<dbReference type="GO" id="GO:0008234">
    <property type="term" value="F:cysteine-type peptidase activity"/>
    <property type="evidence" value="ECO:0007669"/>
    <property type="project" value="InterPro"/>
</dbReference>
<proteinExistence type="inferred from homology"/>
<dbReference type="GO" id="GO:0006508">
    <property type="term" value="P:proteolysis"/>
    <property type="evidence" value="ECO:0007669"/>
    <property type="project" value="UniProtKB-KW"/>
</dbReference>
<dbReference type="PANTHER" id="PTHR34835:SF77">
    <property type="entry name" value="OS08G0365200 PROTEIN"/>
    <property type="match status" value="1"/>
</dbReference>
<evidence type="ECO:0000313" key="7">
    <source>
        <dbReference type="Proteomes" id="UP000823388"/>
    </source>
</evidence>
<dbReference type="Pfam" id="PF02902">
    <property type="entry name" value="Peptidase_C48"/>
    <property type="match status" value="1"/>
</dbReference>
<dbReference type="PANTHER" id="PTHR34835">
    <property type="entry name" value="OS07G0283600 PROTEIN-RELATED"/>
    <property type="match status" value="1"/>
</dbReference>
<dbReference type="InterPro" id="IPR003653">
    <property type="entry name" value="Peptidase_C48_C"/>
</dbReference>
<evidence type="ECO:0000313" key="6">
    <source>
        <dbReference type="EMBL" id="KAG2658317.1"/>
    </source>
</evidence>
<reference evidence="6" key="1">
    <citation type="submission" date="2020-05" db="EMBL/GenBank/DDBJ databases">
        <title>WGS assembly of Panicum virgatum.</title>
        <authorList>
            <person name="Lovell J.T."/>
            <person name="Jenkins J."/>
            <person name="Shu S."/>
            <person name="Juenger T.E."/>
            <person name="Schmutz J."/>
        </authorList>
    </citation>
    <scope>NUCLEOTIDE SEQUENCE</scope>
    <source>
        <strain evidence="6">AP13</strain>
    </source>
</reference>
<dbReference type="Proteomes" id="UP000823388">
    <property type="component" value="Chromosome 1K"/>
</dbReference>
<evidence type="ECO:0000256" key="3">
    <source>
        <dbReference type="ARBA" id="ARBA00022801"/>
    </source>
</evidence>
<dbReference type="SUPFAM" id="SSF54001">
    <property type="entry name" value="Cysteine proteinases"/>
    <property type="match status" value="1"/>
</dbReference>
<comment type="caution">
    <text evidence="6">The sequence shown here is derived from an EMBL/GenBank/DDBJ whole genome shotgun (WGS) entry which is preliminary data.</text>
</comment>
<dbReference type="InterPro" id="IPR038765">
    <property type="entry name" value="Papain-like_cys_pep_sf"/>
</dbReference>
<feature type="compositionally biased region" description="Polar residues" evidence="4">
    <location>
        <begin position="422"/>
        <end position="431"/>
    </location>
</feature>